<sequence length="280" mass="30441">MTALLRIVLSSLIILAAWRAYSAERPALKPIEQICYLIADHADRNALPRAFFARLIWKESRFDAKAISPMGAQGIAQFMPGTAKLRGLADPFEPTQAIAASAHYLADLKRVFGNLGLAAAAYNAGEGRVSRWLSSGGYLPLETENYVLDIMGEAADSFTDRAYQGKVSPLEKDAAFEQSCLRLPIVLSRTTPMAAVKPKPWGIQVAGNPRQAAAIRQWERVRVKLPQDLRGLKPHVSRTRGALGRGAYAVRLGADTRAAADRICAQIKSNGGSCVVTKNR</sequence>
<dbReference type="CDD" id="cd00254">
    <property type="entry name" value="LT-like"/>
    <property type="match status" value="1"/>
</dbReference>
<dbReference type="Pfam" id="PF01464">
    <property type="entry name" value="SLT"/>
    <property type="match status" value="1"/>
</dbReference>
<proteinExistence type="inferred from homology"/>
<reference evidence="4" key="1">
    <citation type="journal article" date="2014" name="Int. J. Syst. Evol. Microbiol.">
        <title>Complete genome sequence of Corynebacterium casei LMG S-19264T (=DSM 44701T), isolated from a smear-ripened cheese.</title>
        <authorList>
            <consortium name="US DOE Joint Genome Institute (JGI-PGF)"/>
            <person name="Walter F."/>
            <person name="Albersmeier A."/>
            <person name="Kalinowski J."/>
            <person name="Ruckert C."/>
        </authorList>
    </citation>
    <scope>NUCLEOTIDE SEQUENCE</scope>
    <source>
        <strain evidence="4">KCTC 42097</strain>
    </source>
</reference>
<keyword evidence="5" id="KW-1185">Reference proteome</keyword>
<gene>
    <name evidence="4" type="ORF">GCM10010136_28480</name>
</gene>
<evidence type="ECO:0000313" key="4">
    <source>
        <dbReference type="EMBL" id="GHC77158.1"/>
    </source>
</evidence>
<dbReference type="Gene3D" id="1.10.530.10">
    <property type="match status" value="1"/>
</dbReference>
<dbReference type="Gene3D" id="3.30.70.1070">
    <property type="entry name" value="Sporulation related repeat"/>
    <property type="match status" value="1"/>
</dbReference>
<dbReference type="RefSeq" id="WP_189491488.1">
    <property type="nucleotide sequence ID" value="NZ_BMZO01000009.1"/>
</dbReference>
<accession>A0A8J3DU83</accession>
<comment type="similarity">
    <text evidence="1">Belongs to the transglycosylase Slt family.</text>
</comment>
<evidence type="ECO:0000256" key="1">
    <source>
        <dbReference type="ARBA" id="ARBA00007734"/>
    </source>
</evidence>
<dbReference type="InterPro" id="IPR007730">
    <property type="entry name" value="SPOR-like_dom"/>
</dbReference>
<name>A0A8J3DU83_9HYPH</name>
<feature type="domain" description="SPOR" evidence="3">
    <location>
        <begin position="195"/>
        <end position="280"/>
    </location>
</feature>
<comment type="caution">
    <text evidence="4">The sequence shown here is derived from an EMBL/GenBank/DDBJ whole genome shotgun (WGS) entry which is preliminary data.</text>
</comment>
<dbReference type="InterPro" id="IPR008258">
    <property type="entry name" value="Transglycosylase_SLT_dom_1"/>
</dbReference>
<comment type="similarity">
    <text evidence="2">Belongs to the virb1 family.</text>
</comment>
<dbReference type="EMBL" id="BMZO01000009">
    <property type="protein sequence ID" value="GHC77158.1"/>
    <property type="molecule type" value="Genomic_DNA"/>
</dbReference>
<organism evidence="4 5">
    <name type="scientific">Limoniibacter endophyticus</name>
    <dbReference type="NCBI Taxonomy" id="1565040"/>
    <lineage>
        <taxon>Bacteria</taxon>
        <taxon>Pseudomonadati</taxon>
        <taxon>Pseudomonadota</taxon>
        <taxon>Alphaproteobacteria</taxon>
        <taxon>Hyphomicrobiales</taxon>
        <taxon>Bartonellaceae</taxon>
        <taxon>Limoniibacter</taxon>
    </lineage>
</organism>
<dbReference type="SUPFAM" id="SSF53955">
    <property type="entry name" value="Lysozyme-like"/>
    <property type="match status" value="1"/>
</dbReference>
<protein>
    <submittedName>
        <fullName evidence="4">Lytic transglycosylase</fullName>
    </submittedName>
</protein>
<dbReference type="InterPro" id="IPR036680">
    <property type="entry name" value="SPOR-like_sf"/>
</dbReference>
<dbReference type="InterPro" id="IPR023346">
    <property type="entry name" value="Lysozyme-like_dom_sf"/>
</dbReference>
<dbReference type="Proteomes" id="UP000641137">
    <property type="component" value="Unassembled WGS sequence"/>
</dbReference>
<dbReference type="AlphaFoldDB" id="A0A8J3DU83"/>
<reference evidence="4" key="2">
    <citation type="submission" date="2020-09" db="EMBL/GenBank/DDBJ databases">
        <authorList>
            <person name="Sun Q."/>
            <person name="Kim S."/>
        </authorList>
    </citation>
    <scope>NUCLEOTIDE SEQUENCE</scope>
    <source>
        <strain evidence="4">KCTC 42097</strain>
    </source>
</reference>
<dbReference type="PANTHER" id="PTHR37423">
    <property type="entry name" value="SOLUBLE LYTIC MUREIN TRANSGLYCOSYLASE-RELATED"/>
    <property type="match status" value="1"/>
</dbReference>
<dbReference type="PANTHER" id="PTHR37423:SF2">
    <property type="entry name" value="MEMBRANE-BOUND LYTIC MUREIN TRANSGLYCOSYLASE C"/>
    <property type="match status" value="1"/>
</dbReference>
<evidence type="ECO:0000259" key="3">
    <source>
        <dbReference type="PROSITE" id="PS51724"/>
    </source>
</evidence>
<dbReference type="GO" id="GO:0042834">
    <property type="term" value="F:peptidoglycan binding"/>
    <property type="evidence" value="ECO:0007669"/>
    <property type="project" value="InterPro"/>
</dbReference>
<dbReference type="PROSITE" id="PS51724">
    <property type="entry name" value="SPOR"/>
    <property type="match status" value="1"/>
</dbReference>
<evidence type="ECO:0000313" key="5">
    <source>
        <dbReference type="Proteomes" id="UP000641137"/>
    </source>
</evidence>
<evidence type="ECO:0000256" key="2">
    <source>
        <dbReference type="ARBA" id="ARBA00009387"/>
    </source>
</evidence>
<dbReference type="Pfam" id="PF05036">
    <property type="entry name" value="SPOR"/>
    <property type="match status" value="1"/>
</dbReference>